<dbReference type="Pfam" id="PF00046">
    <property type="entry name" value="Homeodomain"/>
    <property type="match status" value="1"/>
</dbReference>
<evidence type="ECO:0000313" key="7">
    <source>
        <dbReference type="EnsemblMetazoa" id="HelroP161468"/>
    </source>
</evidence>
<dbReference type="KEGG" id="hro:HELRODRAFT_161468"/>
<dbReference type="InParanoid" id="T1ERI0"/>
<name>T1ERI0_HELRO</name>
<dbReference type="InterPro" id="IPR050720">
    <property type="entry name" value="Engrailed_Homeobox_TFs"/>
</dbReference>
<keyword evidence="2 3" id="KW-0539">Nucleus</keyword>
<dbReference type="GO" id="GO:0000981">
    <property type="term" value="F:DNA-binding transcription factor activity, RNA polymerase II-specific"/>
    <property type="evidence" value="ECO:0000318"/>
    <property type="project" value="GO_Central"/>
</dbReference>
<dbReference type="InterPro" id="IPR001356">
    <property type="entry name" value="HD"/>
</dbReference>
<dbReference type="GO" id="GO:0006357">
    <property type="term" value="P:regulation of transcription by RNA polymerase II"/>
    <property type="evidence" value="ECO:0000318"/>
    <property type="project" value="GO_Central"/>
</dbReference>
<evidence type="ECO:0000256" key="4">
    <source>
        <dbReference type="RuleBase" id="RU000682"/>
    </source>
</evidence>
<reference evidence="6 8" key="2">
    <citation type="journal article" date="2013" name="Nature">
        <title>Insights into bilaterian evolution from three spiralian genomes.</title>
        <authorList>
            <person name="Simakov O."/>
            <person name="Marletaz F."/>
            <person name="Cho S.J."/>
            <person name="Edsinger-Gonzales E."/>
            <person name="Havlak P."/>
            <person name="Hellsten U."/>
            <person name="Kuo D.H."/>
            <person name="Larsson T."/>
            <person name="Lv J."/>
            <person name="Arendt D."/>
            <person name="Savage R."/>
            <person name="Osoegawa K."/>
            <person name="de Jong P."/>
            <person name="Grimwood J."/>
            <person name="Chapman J.A."/>
            <person name="Shapiro H."/>
            <person name="Aerts A."/>
            <person name="Otillar R.P."/>
            <person name="Terry A.Y."/>
            <person name="Boore J.L."/>
            <person name="Grigoriev I.V."/>
            <person name="Lindberg D.R."/>
            <person name="Seaver E.C."/>
            <person name="Weisblat D.A."/>
            <person name="Putnam N.H."/>
            <person name="Rokhsar D.S."/>
        </authorList>
    </citation>
    <scope>NUCLEOTIDE SEQUENCE</scope>
</reference>
<sequence length="309" mass="36231">MSNSTKKKVKESKRSRTNFTDAQTKLLLQMYSRNRYATPEQVDELHCKLRLSKEQIRIWFQNKRRLDKIKNDASQKISTTEHETVISDDSNNKMIKRINKNFNLKVDDENLSKENIPLLANINFPDYHKDENFQKNYSQLGNINFPNCEKSNNLEGNVNIPDYKNEHFKENCCHPANVNIPNGKKDDNSNENFSELSKISTAEYKKAFEDKLMLKLNDKTFTFPHTFQDQLFYSILRDFKSNLSNEYAKSTSEYSSETTNNYPNNKISLYQPSDASKAYTDYSNLNTPAPKISHKWDNDFQCMRSFEVL</sequence>
<dbReference type="EMBL" id="KB096742">
    <property type="protein sequence ID" value="ESO02225.1"/>
    <property type="molecule type" value="Genomic_DNA"/>
</dbReference>
<evidence type="ECO:0000313" key="8">
    <source>
        <dbReference type="Proteomes" id="UP000015101"/>
    </source>
</evidence>
<evidence type="ECO:0000256" key="3">
    <source>
        <dbReference type="PROSITE-ProRule" id="PRU00108"/>
    </source>
</evidence>
<dbReference type="EnsemblMetazoa" id="HelroT161468">
    <property type="protein sequence ID" value="HelroP161468"/>
    <property type="gene ID" value="HelroG161468"/>
</dbReference>
<protein>
    <recommendedName>
        <fullName evidence="5">Homeobox domain-containing protein</fullName>
    </recommendedName>
</protein>
<dbReference type="Proteomes" id="UP000015101">
    <property type="component" value="Unassembled WGS sequence"/>
</dbReference>
<dbReference type="GO" id="GO:0005634">
    <property type="term" value="C:nucleus"/>
    <property type="evidence" value="ECO:0000318"/>
    <property type="project" value="GO_Central"/>
</dbReference>
<dbReference type="CDD" id="cd00086">
    <property type="entry name" value="homeodomain"/>
    <property type="match status" value="1"/>
</dbReference>
<evidence type="ECO:0000256" key="1">
    <source>
        <dbReference type="ARBA" id="ARBA00004123"/>
    </source>
</evidence>
<reference evidence="8" key="1">
    <citation type="submission" date="2012-12" db="EMBL/GenBank/DDBJ databases">
        <authorList>
            <person name="Hellsten U."/>
            <person name="Grimwood J."/>
            <person name="Chapman J.A."/>
            <person name="Shapiro H."/>
            <person name="Aerts A."/>
            <person name="Otillar R.P."/>
            <person name="Terry A.Y."/>
            <person name="Boore J.L."/>
            <person name="Simakov O."/>
            <person name="Marletaz F."/>
            <person name="Cho S.-J."/>
            <person name="Edsinger-Gonzales E."/>
            <person name="Havlak P."/>
            <person name="Kuo D.-H."/>
            <person name="Larsson T."/>
            <person name="Lv J."/>
            <person name="Arendt D."/>
            <person name="Savage R."/>
            <person name="Osoegawa K."/>
            <person name="de Jong P."/>
            <person name="Lindberg D.R."/>
            <person name="Seaver E.C."/>
            <person name="Weisblat D.A."/>
            <person name="Putnam N.H."/>
            <person name="Grigoriev I.V."/>
            <person name="Rokhsar D.S."/>
        </authorList>
    </citation>
    <scope>NUCLEOTIDE SEQUENCE</scope>
</reference>
<feature type="DNA-binding region" description="Homeobox" evidence="3">
    <location>
        <begin position="12"/>
        <end position="71"/>
    </location>
</feature>
<dbReference type="OrthoDB" id="6159439at2759"/>
<organism evidence="7 8">
    <name type="scientific">Helobdella robusta</name>
    <name type="common">Californian leech</name>
    <dbReference type="NCBI Taxonomy" id="6412"/>
    <lineage>
        <taxon>Eukaryota</taxon>
        <taxon>Metazoa</taxon>
        <taxon>Spiralia</taxon>
        <taxon>Lophotrochozoa</taxon>
        <taxon>Annelida</taxon>
        <taxon>Clitellata</taxon>
        <taxon>Hirudinea</taxon>
        <taxon>Rhynchobdellida</taxon>
        <taxon>Glossiphoniidae</taxon>
        <taxon>Helobdella</taxon>
    </lineage>
</organism>
<keyword evidence="3 4" id="KW-0371">Homeobox</keyword>
<dbReference type="GeneID" id="20199180"/>
<dbReference type="PANTHER" id="PTHR24341">
    <property type="entry name" value="HOMEOBOX PROTEIN ENGRAILED"/>
    <property type="match status" value="1"/>
</dbReference>
<dbReference type="EMBL" id="AMQM01000824">
    <property type="status" value="NOT_ANNOTATED_CDS"/>
    <property type="molecule type" value="Genomic_DNA"/>
</dbReference>
<comment type="subcellular location">
    <subcellularLocation>
        <location evidence="1 3 4">Nucleus</location>
    </subcellularLocation>
</comment>
<reference evidence="7" key="3">
    <citation type="submission" date="2015-06" db="UniProtKB">
        <authorList>
            <consortium name="EnsemblMetazoa"/>
        </authorList>
    </citation>
    <scope>IDENTIFICATION</scope>
</reference>
<evidence type="ECO:0000259" key="5">
    <source>
        <dbReference type="PROSITE" id="PS50071"/>
    </source>
</evidence>
<dbReference type="GO" id="GO:0000978">
    <property type="term" value="F:RNA polymerase II cis-regulatory region sequence-specific DNA binding"/>
    <property type="evidence" value="ECO:0000318"/>
    <property type="project" value="GO_Central"/>
</dbReference>
<keyword evidence="8" id="KW-1185">Reference proteome</keyword>
<dbReference type="RefSeq" id="XP_009019633.1">
    <property type="nucleotide sequence ID" value="XM_009021385.1"/>
</dbReference>
<dbReference type="InterPro" id="IPR009057">
    <property type="entry name" value="Homeodomain-like_sf"/>
</dbReference>
<dbReference type="SUPFAM" id="SSF46689">
    <property type="entry name" value="Homeodomain-like"/>
    <property type="match status" value="1"/>
</dbReference>
<dbReference type="PANTHER" id="PTHR24341:SF6">
    <property type="entry name" value="HOMEOBOX PROTEIN INVECTED"/>
    <property type="match status" value="1"/>
</dbReference>
<gene>
    <name evidence="7" type="primary">20199180</name>
    <name evidence="6" type="ORF">HELRODRAFT_161468</name>
</gene>
<keyword evidence="3 4" id="KW-0238">DNA-binding</keyword>
<dbReference type="CTD" id="20199180"/>
<dbReference type="PROSITE" id="PS50071">
    <property type="entry name" value="HOMEOBOX_2"/>
    <property type="match status" value="1"/>
</dbReference>
<dbReference type="Gene3D" id="1.10.10.60">
    <property type="entry name" value="Homeodomain-like"/>
    <property type="match status" value="1"/>
</dbReference>
<proteinExistence type="predicted"/>
<feature type="domain" description="Homeobox" evidence="5">
    <location>
        <begin position="10"/>
        <end position="70"/>
    </location>
</feature>
<evidence type="ECO:0000313" key="6">
    <source>
        <dbReference type="EMBL" id="ESO02225.1"/>
    </source>
</evidence>
<dbReference type="AlphaFoldDB" id="T1ERI0"/>
<dbReference type="SMART" id="SM00389">
    <property type="entry name" value="HOX"/>
    <property type="match status" value="1"/>
</dbReference>
<dbReference type="GO" id="GO:0030182">
    <property type="term" value="P:neuron differentiation"/>
    <property type="evidence" value="ECO:0000318"/>
    <property type="project" value="GO_Central"/>
</dbReference>
<accession>T1ERI0</accession>
<dbReference type="HOGENOM" id="CLU_901018_0_0_1"/>
<evidence type="ECO:0000256" key="2">
    <source>
        <dbReference type="ARBA" id="ARBA00023242"/>
    </source>
</evidence>